<gene>
    <name evidence="3" type="ORF">DAMNIGENAA_00420</name>
</gene>
<evidence type="ECO:0000256" key="1">
    <source>
        <dbReference type="ARBA" id="ARBA00008791"/>
    </source>
</evidence>
<evidence type="ECO:0000313" key="3">
    <source>
        <dbReference type="EMBL" id="GLI32609.1"/>
    </source>
</evidence>
<proteinExistence type="inferred from homology"/>
<accession>A0A9W6CUB8</accession>
<protein>
    <submittedName>
        <fullName evidence="3">Universal stress protein</fullName>
    </submittedName>
</protein>
<dbReference type="PANTHER" id="PTHR46268">
    <property type="entry name" value="STRESS RESPONSE PROTEIN NHAX"/>
    <property type="match status" value="1"/>
</dbReference>
<reference evidence="3" key="1">
    <citation type="submission" date="2022-12" db="EMBL/GenBank/DDBJ databases">
        <title>Reference genome sequencing for broad-spectrum identification of bacterial and archaeal isolates by mass spectrometry.</title>
        <authorList>
            <person name="Sekiguchi Y."/>
            <person name="Tourlousse D.M."/>
        </authorList>
    </citation>
    <scope>NUCLEOTIDE SEQUENCE</scope>
    <source>
        <strain evidence="3">ASRB1</strain>
    </source>
</reference>
<sequence length="157" mass="17256">MISVQKILVLVDFSKDSEKAVHYGLGIGRSQNARVYFLHMVNQRIIDAVQQLSGKGYKGDFLKALKKLMLDRENDLKEFVPEELREGMDVEFLIRKGEPAEEVINVAKELSIDMIVVGSQGNTALADASIGGVAQSVVNSAPCPVLVVRAVEHDFIS</sequence>
<name>A0A9W6CUB8_9BACT</name>
<dbReference type="RefSeq" id="WP_281791665.1">
    <property type="nucleotide sequence ID" value="NZ_BSDR01000001.1"/>
</dbReference>
<dbReference type="SUPFAM" id="SSF52402">
    <property type="entry name" value="Adenine nucleotide alpha hydrolases-like"/>
    <property type="match status" value="1"/>
</dbReference>
<dbReference type="InterPro" id="IPR006016">
    <property type="entry name" value="UspA"/>
</dbReference>
<keyword evidence="4" id="KW-1185">Reference proteome</keyword>
<dbReference type="Proteomes" id="UP001144372">
    <property type="component" value="Unassembled WGS sequence"/>
</dbReference>
<dbReference type="PRINTS" id="PR01438">
    <property type="entry name" value="UNVRSLSTRESS"/>
</dbReference>
<feature type="domain" description="UspA" evidence="2">
    <location>
        <begin position="5"/>
        <end position="149"/>
    </location>
</feature>
<comment type="similarity">
    <text evidence="1">Belongs to the universal stress protein A family.</text>
</comment>
<dbReference type="AlphaFoldDB" id="A0A9W6CUB8"/>
<organism evidence="3 4">
    <name type="scientific">Desulforhabdus amnigena</name>
    <dbReference type="NCBI Taxonomy" id="40218"/>
    <lineage>
        <taxon>Bacteria</taxon>
        <taxon>Pseudomonadati</taxon>
        <taxon>Thermodesulfobacteriota</taxon>
        <taxon>Syntrophobacteria</taxon>
        <taxon>Syntrophobacterales</taxon>
        <taxon>Syntrophobacteraceae</taxon>
        <taxon>Desulforhabdus</taxon>
    </lineage>
</organism>
<dbReference type="PANTHER" id="PTHR46268:SF6">
    <property type="entry name" value="UNIVERSAL STRESS PROTEIN UP12"/>
    <property type="match status" value="1"/>
</dbReference>
<evidence type="ECO:0000313" key="4">
    <source>
        <dbReference type="Proteomes" id="UP001144372"/>
    </source>
</evidence>
<comment type="caution">
    <text evidence="3">The sequence shown here is derived from an EMBL/GenBank/DDBJ whole genome shotgun (WGS) entry which is preliminary data.</text>
</comment>
<evidence type="ECO:0000259" key="2">
    <source>
        <dbReference type="Pfam" id="PF00582"/>
    </source>
</evidence>
<dbReference type="InterPro" id="IPR014729">
    <property type="entry name" value="Rossmann-like_a/b/a_fold"/>
</dbReference>
<dbReference type="InterPro" id="IPR006015">
    <property type="entry name" value="Universal_stress_UspA"/>
</dbReference>
<dbReference type="Pfam" id="PF00582">
    <property type="entry name" value="Usp"/>
    <property type="match status" value="1"/>
</dbReference>
<dbReference type="EMBL" id="BSDR01000001">
    <property type="protein sequence ID" value="GLI32609.1"/>
    <property type="molecule type" value="Genomic_DNA"/>
</dbReference>
<dbReference type="Gene3D" id="3.40.50.620">
    <property type="entry name" value="HUPs"/>
    <property type="match status" value="1"/>
</dbReference>
<dbReference type="CDD" id="cd00293">
    <property type="entry name" value="USP-like"/>
    <property type="match status" value="1"/>
</dbReference>